<comment type="caution">
    <text evidence="1">The sequence shown here is derived from an EMBL/GenBank/DDBJ whole genome shotgun (WGS) entry which is preliminary data.</text>
</comment>
<evidence type="ECO:0000313" key="1">
    <source>
        <dbReference type="EMBL" id="GFD34424.1"/>
    </source>
</evidence>
<name>A0A699VRG0_TANCI</name>
<feature type="non-terminal residue" evidence="1">
    <location>
        <position position="1"/>
    </location>
</feature>
<organism evidence="1">
    <name type="scientific">Tanacetum cinerariifolium</name>
    <name type="common">Dalmatian daisy</name>
    <name type="synonym">Chrysanthemum cinerariifolium</name>
    <dbReference type="NCBI Taxonomy" id="118510"/>
    <lineage>
        <taxon>Eukaryota</taxon>
        <taxon>Viridiplantae</taxon>
        <taxon>Streptophyta</taxon>
        <taxon>Embryophyta</taxon>
        <taxon>Tracheophyta</taxon>
        <taxon>Spermatophyta</taxon>
        <taxon>Magnoliopsida</taxon>
        <taxon>eudicotyledons</taxon>
        <taxon>Gunneridae</taxon>
        <taxon>Pentapetalae</taxon>
        <taxon>asterids</taxon>
        <taxon>campanulids</taxon>
        <taxon>Asterales</taxon>
        <taxon>Asteraceae</taxon>
        <taxon>Asteroideae</taxon>
        <taxon>Anthemideae</taxon>
        <taxon>Anthemidinae</taxon>
        <taxon>Tanacetum</taxon>
    </lineage>
</organism>
<proteinExistence type="predicted"/>
<reference evidence="1" key="1">
    <citation type="journal article" date="2019" name="Sci. Rep.">
        <title>Draft genome of Tanacetum cinerariifolium, the natural source of mosquito coil.</title>
        <authorList>
            <person name="Yamashiro T."/>
            <person name="Shiraishi A."/>
            <person name="Satake H."/>
            <person name="Nakayama K."/>
        </authorList>
    </citation>
    <scope>NUCLEOTIDE SEQUENCE</scope>
</reference>
<protein>
    <submittedName>
        <fullName evidence="1">Uncharacterized protein</fullName>
    </submittedName>
</protein>
<gene>
    <name evidence="1" type="ORF">Tci_906393</name>
</gene>
<dbReference type="AlphaFoldDB" id="A0A699VRG0"/>
<accession>A0A699VRG0</accession>
<dbReference type="EMBL" id="BKCJ011446464">
    <property type="protein sequence ID" value="GFD34424.1"/>
    <property type="molecule type" value="Genomic_DNA"/>
</dbReference>
<sequence length="115" mass="13102">YRVYNLSSKKVEEILNLRYLEDKPNVQGLSQECYFDLDYLTDSLGYTHFKTNPPAGTHDTNIIAGTQDDDSEFECDEQIILVPSFPSNSFLGSKVHDVSAPMKNNLDYAEEFARL</sequence>